<gene>
    <name evidence="2" type="ORF">KHB02_16180</name>
</gene>
<keyword evidence="1" id="KW-0472">Membrane</keyword>
<evidence type="ECO:0000256" key="1">
    <source>
        <dbReference type="SAM" id="Phobius"/>
    </source>
</evidence>
<keyword evidence="1" id="KW-1133">Transmembrane helix</keyword>
<protein>
    <submittedName>
        <fullName evidence="2">Uncharacterized protein</fullName>
    </submittedName>
</protein>
<evidence type="ECO:0000313" key="2">
    <source>
        <dbReference type="EMBL" id="MBS4182933.1"/>
    </source>
</evidence>
<reference evidence="2" key="1">
    <citation type="submission" date="2021-05" db="EMBL/GenBank/DDBJ databases">
        <title>Novel Bacillus species.</title>
        <authorList>
            <person name="Liu G."/>
        </authorList>
    </citation>
    <scope>NUCLEOTIDE SEQUENCE</scope>
    <source>
        <strain evidence="2">FJAT-50051</strain>
    </source>
</reference>
<proteinExistence type="predicted"/>
<feature type="transmembrane region" description="Helical" evidence="1">
    <location>
        <begin position="30"/>
        <end position="49"/>
    </location>
</feature>
<accession>A0A942YA31</accession>
<comment type="caution">
    <text evidence="2">The sequence shown here is derived from an EMBL/GenBank/DDBJ whole genome shotgun (WGS) entry which is preliminary data.</text>
</comment>
<keyword evidence="1" id="KW-0812">Transmembrane</keyword>
<sequence>MADLLGIAVTTIATAVTGRAKTAVEWVFRNATSALLLTLLAGVVLEVVAKGSDGFTLDPAVAAARVLDVLGVHDVTPVDHAIAWLGRPELGPVAVAASVLAGVLVFLPARYAAEAAWWLLVPAAVTIGADALWAAVWAFVVVTAGSALVAWRGRRAEERWDGRERFGPSQALVLALRGIVTWALTPFGLVLRLFGMLDEAMTYESRRRPATGARVVRPGQSDDPAPTA</sequence>
<feature type="transmembrane region" description="Helical" evidence="1">
    <location>
        <begin position="172"/>
        <end position="194"/>
    </location>
</feature>
<name>A0A942YA31_9BACI</name>
<dbReference type="EMBL" id="JAGYPE010000002">
    <property type="protein sequence ID" value="MBS4182933.1"/>
    <property type="molecule type" value="Genomic_DNA"/>
</dbReference>
<dbReference type="AlphaFoldDB" id="A0A942YA31"/>
<organism evidence="2">
    <name type="scientific">Neobacillus citreus</name>
    <dbReference type="NCBI Taxonomy" id="2833578"/>
    <lineage>
        <taxon>Bacteria</taxon>
        <taxon>Bacillati</taxon>
        <taxon>Bacillota</taxon>
        <taxon>Bacilli</taxon>
        <taxon>Bacillales</taxon>
        <taxon>Bacillaceae</taxon>
        <taxon>Neobacillus</taxon>
    </lineage>
</organism>
<feature type="transmembrane region" description="Helical" evidence="1">
    <location>
        <begin position="90"/>
        <end position="111"/>
    </location>
</feature>